<reference evidence="2" key="1">
    <citation type="journal article" date="2017" name="Nature">
        <title>The genome of Chenopodium quinoa.</title>
        <authorList>
            <person name="Jarvis D.E."/>
            <person name="Ho Y.S."/>
            <person name="Lightfoot D.J."/>
            <person name="Schmoeckel S.M."/>
            <person name="Li B."/>
            <person name="Borm T.J.A."/>
            <person name="Ohyanagi H."/>
            <person name="Mineta K."/>
            <person name="Michell C.T."/>
            <person name="Saber N."/>
            <person name="Kharbatia N.M."/>
            <person name="Rupper R.R."/>
            <person name="Sharp A.R."/>
            <person name="Dally N."/>
            <person name="Boughton B.A."/>
            <person name="Woo Y.H."/>
            <person name="Gao G."/>
            <person name="Schijlen E.G.W.M."/>
            <person name="Guo X."/>
            <person name="Momin A.A."/>
            <person name="Negrao S."/>
            <person name="Al-Babili S."/>
            <person name="Gehring C."/>
            <person name="Roessner U."/>
            <person name="Jung C."/>
            <person name="Murphy K."/>
            <person name="Arold S.T."/>
            <person name="Gojobori T."/>
            <person name="van der Linden C.G."/>
            <person name="van Loo E.N."/>
            <person name="Jellen E.N."/>
            <person name="Maughan P.J."/>
            <person name="Tester M."/>
        </authorList>
    </citation>
    <scope>NUCLEOTIDE SEQUENCE [LARGE SCALE GENOMIC DNA]</scope>
    <source>
        <strain evidence="2">cv. PI 614886</strain>
    </source>
</reference>
<feature type="compositionally biased region" description="Basic and acidic residues" evidence="1">
    <location>
        <begin position="63"/>
        <end position="77"/>
    </location>
</feature>
<evidence type="ECO:0000313" key="3">
    <source>
        <dbReference type="Proteomes" id="UP000596660"/>
    </source>
</evidence>
<proteinExistence type="predicted"/>
<dbReference type="SUPFAM" id="SSF143437">
    <property type="entry name" value="THUMP domain-like"/>
    <property type="match status" value="1"/>
</dbReference>
<accession>A0A803KWS0</accession>
<dbReference type="CDD" id="cd11717">
    <property type="entry name" value="THUMP_THUMPD1_like"/>
    <property type="match status" value="1"/>
</dbReference>
<evidence type="ECO:0000256" key="1">
    <source>
        <dbReference type="SAM" id="MobiDB-lite"/>
    </source>
</evidence>
<feature type="region of interest" description="Disordered" evidence="1">
    <location>
        <begin position="58"/>
        <end position="77"/>
    </location>
</feature>
<sequence length="311" mass="33912">MKPWEQHSAVICIPRFDYNAPSSLLLNSHSGFLITCPIKREKSATKEAISILGKYIESSGSDCSRESDSSENVKRRKLDEVEGGSAVAITSILSKDDSQSFRVTNDSAKQTPSLMLVKVTRSGLVLFTFPKGSSFDPVSIVTQLNQSLESGELKRPLWCHRIFPIQATCMLNEKEVSTTVSNLVLKYVNDKSYRSSGPLKFAVSYSRRGIEETEMKTANDKVSEPNLCVLLDRNKCFSIVASAVKGVVSDSTVDLKSPELCIFIELLPLSGVPNGSLIVAVSVLSGDLVSTKPRLCVKSLVLDPKAKTKAS</sequence>
<gene>
    <name evidence="2" type="primary">LOC110681884</name>
</gene>
<keyword evidence="3" id="KW-1185">Reference proteome</keyword>
<organism evidence="2 3">
    <name type="scientific">Chenopodium quinoa</name>
    <name type="common">Quinoa</name>
    <dbReference type="NCBI Taxonomy" id="63459"/>
    <lineage>
        <taxon>Eukaryota</taxon>
        <taxon>Viridiplantae</taxon>
        <taxon>Streptophyta</taxon>
        <taxon>Embryophyta</taxon>
        <taxon>Tracheophyta</taxon>
        <taxon>Spermatophyta</taxon>
        <taxon>Magnoliopsida</taxon>
        <taxon>eudicotyledons</taxon>
        <taxon>Gunneridae</taxon>
        <taxon>Pentapetalae</taxon>
        <taxon>Caryophyllales</taxon>
        <taxon>Chenopodiaceae</taxon>
        <taxon>Chenopodioideae</taxon>
        <taxon>Atripliceae</taxon>
        <taxon>Chenopodium</taxon>
    </lineage>
</organism>
<dbReference type="GO" id="GO:0003723">
    <property type="term" value="F:RNA binding"/>
    <property type="evidence" value="ECO:0007669"/>
    <property type="project" value="InterPro"/>
</dbReference>
<dbReference type="AlphaFoldDB" id="A0A803KWS0"/>
<evidence type="ECO:0008006" key="4">
    <source>
        <dbReference type="Google" id="ProtNLM"/>
    </source>
</evidence>
<dbReference type="OMA" id="QPIKFAV"/>
<dbReference type="GO" id="GO:0006400">
    <property type="term" value="P:tRNA modification"/>
    <property type="evidence" value="ECO:0007669"/>
    <property type="project" value="InterPro"/>
</dbReference>
<dbReference type="PANTHER" id="PTHR13452:SF13">
    <property type="entry name" value="OS02G0672400 PROTEIN"/>
    <property type="match status" value="1"/>
</dbReference>
<evidence type="ECO:0000313" key="2">
    <source>
        <dbReference type="EnsemblPlants" id="AUR62003478-RA:cds"/>
    </source>
</evidence>
<reference evidence="2" key="2">
    <citation type="submission" date="2021-03" db="UniProtKB">
        <authorList>
            <consortium name="EnsemblPlants"/>
        </authorList>
    </citation>
    <scope>IDENTIFICATION</scope>
</reference>
<protein>
    <recommendedName>
        <fullName evidence="4">THUMP domain-containing protein</fullName>
    </recommendedName>
</protein>
<dbReference type="Proteomes" id="UP000596660">
    <property type="component" value="Unplaced"/>
</dbReference>
<dbReference type="Gramene" id="AUR62003478-RA">
    <property type="protein sequence ID" value="AUR62003478-RA:cds"/>
    <property type="gene ID" value="AUR62003478"/>
</dbReference>
<dbReference type="EnsemblPlants" id="AUR62003478-RA">
    <property type="protein sequence ID" value="AUR62003478-RA:cds"/>
    <property type="gene ID" value="AUR62003478"/>
</dbReference>
<dbReference type="PANTHER" id="PTHR13452">
    <property type="entry name" value="THUMP DOMAIN CONTAINING PROTEIN 1-RELATED"/>
    <property type="match status" value="1"/>
</dbReference>
<dbReference type="InterPro" id="IPR040183">
    <property type="entry name" value="THUMPD1-like"/>
</dbReference>
<name>A0A803KWS0_CHEQI</name>